<name>A0A3B1BWG1_9ZZZZ</name>
<organism evidence="2">
    <name type="scientific">hydrothermal vent metagenome</name>
    <dbReference type="NCBI Taxonomy" id="652676"/>
    <lineage>
        <taxon>unclassified sequences</taxon>
        <taxon>metagenomes</taxon>
        <taxon>ecological metagenomes</taxon>
    </lineage>
</organism>
<accession>A0A3B1BWG1</accession>
<gene>
    <name evidence="2" type="ORF">MNBD_NITROSPINAE04-2499</name>
</gene>
<reference evidence="2" key="1">
    <citation type="submission" date="2018-06" db="EMBL/GenBank/DDBJ databases">
        <authorList>
            <person name="Zhirakovskaya E."/>
        </authorList>
    </citation>
    <scope>NUCLEOTIDE SEQUENCE</scope>
</reference>
<proteinExistence type="predicted"/>
<dbReference type="EMBL" id="UOGA01000030">
    <property type="protein sequence ID" value="VAX15020.1"/>
    <property type="molecule type" value="Genomic_DNA"/>
</dbReference>
<dbReference type="AlphaFoldDB" id="A0A3B1BWG1"/>
<sequence>MSKKSGKSKKAVETKKTGSKNSCDCACGCFPPLKTK</sequence>
<evidence type="ECO:0000313" key="2">
    <source>
        <dbReference type="EMBL" id="VAX15020.1"/>
    </source>
</evidence>
<protein>
    <submittedName>
        <fullName evidence="2">Uncharacterized protein</fullName>
    </submittedName>
</protein>
<evidence type="ECO:0000256" key="1">
    <source>
        <dbReference type="SAM" id="MobiDB-lite"/>
    </source>
</evidence>
<feature type="region of interest" description="Disordered" evidence="1">
    <location>
        <begin position="1"/>
        <end position="21"/>
    </location>
</feature>